<dbReference type="WBParaSite" id="ACRNAN_scaffold4038.g25671.t1">
    <property type="protein sequence ID" value="ACRNAN_scaffold4038.g25671.t1"/>
    <property type="gene ID" value="ACRNAN_scaffold4038.g25671"/>
</dbReference>
<dbReference type="Pfam" id="PF07914">
    <property type="entry name" value="DUF1679"/>
    <property type="match status" value="1"/>
</dbReference>
<evidence type="ECO:0000313" key="1">
    <source>
        <dbReference type="Proteomes" id="UP000887540"/>
    </source>
</evidence>
<dbReference type="InterPro" id="IPR012877">
    <property type="entry name" value="Dhs-27"/>
</dbReference>
<evidence type="ECO:0000313" key="2">
    <source>
        <dbReference type="WBParaSite" id="ACRNAN_scaffold4038.g25671.t1"/>
    </source>
</evidence>
<proteinExistence type="predicted"/>
<protein>
    <submittedName>
        <fullName evidence="2">CHK domain-containing protein</fullName>
    </submittedName>
</protein>
<keyword evidence="1" id="KW-1185">Reference proteome</keyword>
<sequence>MLMYSIALRPDEYKWLTDQIGNILFDPLFAKFCLEDCCDKIDIPKVLCHGDIWTNNIFWKNHQHGSLSNEVKAIIDAQMAAPG</sequence>
<dbReference type="Proteomes" id="UP000887540">
    <property type="component" value="Unplaced"/>
</dbReference>
<reference evidence="2" key="1">
    <citation type="submission" date="2022-11" db="UniProtKB">
        <authorList>
            <consortium name="WormBaseParasite"/>
        </authorList>
    </citation>
    <scope>IDENTIFICATION</scope>
</reference>
<name>A0A914DTJ8_9BILA</name>
<dbReference type="InterPro" id="IPR011009">
    <property type="entry name" value="Kinase-like_dom_sf"/>
</dbReference>
<accession>A0A914DTJ8</accession>
<dbReference type="AlphaFoldDB" id="A0A914DTJ8"/>
<dbReference type="SUPFAM" id="SSF56112">
    <property type="entry name" value="Protein kinase-like (PK-like)"/>
    <property type="match status" value="1"/>
</dbReference>
<organism evidence="1 2">
    <name type="scientific">Acrobeloides nanus</name>
    <dbReference type="NCBI Taxonomy" id="290746"/>
    <lineage>
        <taxon>Eukaryota</taxon>
        <taxon>Metazoa</taxon>
        <taxon>Ecdysozoa</taxon>
        <taxon>Nematoda</taxon>
        <taxon>Chromadorea</taxon>
        <taxon>Rhabditida</taxon>
        <taxon>Tylenchina</taxon>
        <taxon>Cephalobomorpha</taxon>
        <taxon>Cephaloboidea</taxon>
        <taxon>Cephalobidae</taxon>
        <taxon>Acrobeloides</taxon>
    </lineage>
</organism>
<dbReference type="Gene3D" id="3.90.1200.10">
    <property type="match status" value="1"/>
</dbReference>